<accession>A0A6J5KQG0</accession>
<proteinExistence type="predicted"/>
<evidence type="ECO:0000313" key="1">
    <source>
        <dbReference type="EMBL" id="CAB4122469.1"/>
    </source>
</evidence>
<sequence>MAHFAQMNDNIVSQVIVVNNEVLDNKPFPESEEIGVAFCQSLFGADTEWKQTSYNSNFRGRYAGVGMTYDETLDEFLDDPTGNK</sequence>
<protein>
    <submittedName>
        <fullName evidence="1">Uncharacterized protein</fullName>
    </submittedName>
</protein>
<organism evidence="1">
    <name type="scientific">uncultured Caudovirales phage</name>
    <dbReference type="NCBI Taxonomy" id="2100421"/>
    <lineage>
        <taxon>Viruses</taxon>
        <taxon>Duplodnaviria</taxon>
        <taxon>Heunggongvirae</taxon>
        <taxon>Uroviricota</taxon>
        <taxon>Caudoviricetes</taxon>
        <taxon>Peduoviridae</taxon>
        <taxon>Maltschvirus</taxon>
        <taxon>Maltschvirus maltsch</taxon>
    </lineage>
</organism>
<dbReference type="EMBL" id="LR796159">
    <property type="protein sequence ID" value="CAB4122469.1"/>
    <property type="molecule type" value="Genomic_DNA"/>
</dbReference>
<reference evidence="1" key="1">
    <citation type="submission" date="2020-04" db="EMBL/GenBank/DDBJ databases">
        <authorList>
            <person name="Chiriac C."/>
            <person name="Salcher M."/>
            <person name="Ghai R."/>
            <person name="Kavagutti S V."/>
        </authorList>
    </citation>
    <scope>NUCLEOTIDE SEQUENCE</scope>
</reference>
<gene>
    <name evidence="1" type="ORF">UFOVP30_25</name>
</gene>
<name>A0A6J5KQG0_9CAUD</name>